<dbReference type="EMBL" id="JAHYIQ010000029">
    <property type="protein sequence ID" value="KAK1120762.1"/>
    <property type="molecule type" value="Genomic_DNA"/>
</dbReference>
<protein>
    <submittedName>
        <fullName evidence="1">Uncharacterized protein</fullName>
    </submittedName>
</protein>
<dbReference type="Proteomes" id="UP001177670">
    <property type="component" value="Unassembled WGS sequence"/>
</dbReference>
<organism evidence="1 2">
    <name type="scientific">Melipona bicolor</name>
    <dbReference type="NCBI Taxonomy" id="60889"/>
    <lineage>
        <taxon>Eukaryota</taxon>
        <taxon>Metazoa</taxon>
        <taxon>Ecdysozoa</taxon>
        <taxon>Arthropoda</taxon>
        <taxon>Hexapoda</taxon>
        <taxon>Insecta</taxon>
        <taxon>Pterygota</taxon>
        <taxon>Neoptera</taxon>
        <taxon>Endopterygota</taxon>
        <taxon>Hymenoptera</taxon>
        <taxon>Apocrita</taxon>
        <taxon>Aculeata</taxon>
        <taxon>Apoidea</taxon>
        <taxon>Anthophila</taxon>
        <taxon>Apidae</taxon>
        <taxon>Melipona</taxon>
    </lineage>
</organism>
<sequence>MQFGRPTDQKRFTPSYSQFAIQSGHSITVNLDDRYEIIQYKTLYSTFGQNRIAKDAKDNPFNWSFQTYCWSVSREYEIGQSVMFFRQLILKPSLEFHENTNIRPCVYNPVTQTANYISWYDVNDFYGINHITARFD</sequence>
<evidence type="ECO:0000313" key="1">
    <source>
        <dbReference type="EMBL" id="KAK1120762.1"/>
    </source>
</evidence>
<keyword evidence="2" id="KW-1185">Reference proteome</keyword>
<comment type="caution">
    <text evidence="1">The sequence shown here is derived from an EMBL/GenBank/DDBJ whole genome shotgun (WGS) entry which is preliminary data.</text>
</comment>
<dbReference type="AlphaFoldDB" id="A0AA40KHS7"/>
<reference evidence="1" key="1">
    <citation type="submission" date="2021-10" db="EMBL/GenBank/DDBJ databases">
        <title>Melipona bicolor Genome sequencing and assembly.</title>
        <authorList>
            <person name="Araujo N.S."/>
            <person name="Arias M.C."/>
        </authorList>
    </citation>
    <scope>NUCLEOTIDE SEQUENCE</scope>
    <source>
        <strain evidence="1">USP_2M_L1-L4_2017</strain>
        <tissue evidence="1">Whole body</tissue>
    </source>
</reference>
<evidence type="ECO:0000313" key="2">
    <source>
        <dbReference type="Proteomes" id="UP001177670"/>
    </source>
</evidence>
<accession>A0AA40KHS7</accession>
<proteinExistence type="predicted"/>
<gene>
    <name evidence="1" type="ORF">K0M31_010968</name>
</gene>
<name>A0AA40KHS7_9HYME</name>